<dbReference type="Gene3D" id="3.20.80.10">
    <property type="entry name" value="Regulatory factor, effector binding domain"/>
    <property type="match status" value="1"/>
</dbReference>
<evidence type="ECO:0000313" key="3">
    <source>
        <dbReference type="Proteomes" id="UP001500507"/>
    </source>
</evidence>
<proteinExistence type="predicted"/>
<dbReference type="Proteomes" id="UP001500507">
    <property type="component" value="Unassembled WGS sequence"/>
</dbReference>
<dbReference type="InterPro" id="IPR029442">
    <property type="entry name" value="GyrI-like"/>
</dbReference>
<organism evidence="2 3">
    <name type="scientific">Gangjinia marincola</name>
    <dbReference type="NCBI Taxonomy" id="578463"/>
    <lineage>
        <taxon>Bacteria</taxon>
        <taxon>Pseudomonadati</taxon>
        <taxon>Bacteroidota</taxon>
        <taxon>Flavobacteriia</taxon>
        <taxon>Flavobacteriales</taxon>
        <taxon>Flavobacteriaceae</taxon>
        <taxon>Gangjinia</taxon>
    </lineage>
</organism>
<keyword evidence="3" id="KW-1185">Reference proteome</keyword>
<sequence length="301" mass="34853">MGKKLALIGSTILLLLAGWYFLVKEHDYQVRFTTQQTPGVVFNYLKKWNNWQSSDTKKVQTVSYAPFKEITQHVEQADSLFTYRWTIERINDSTTQVIAFVTDEKNSLNQKLFVPFSKNAFVQRVISTVTQIRGDLALFDEKLLIGKVTKTSFEGLNTIYIPVRTTIANKAREMMMTNARVMEYFYKHELPLLGKPTLEVTQWDQETDSITFNFHFPIPENAKTPPEADIQRGSLPAQEAIQTTFNGNYRISDQAWYTLIDYADRKEIDVEKLPIEVFMNDPHQGGNPLEWEAKIYMPIKS</sequence>
<comment type="caution">
    <text evidence="2">The sequence shown here is derived from an EMBL/GenBank/DDBJ whole genome shotgun (WGS) entry which is preliminary data.</text>
</comment>
<evidence type="ECO:0000313" key="2">
    <source>
        <dbReference type="EMBL" id="GAA0872878.1"/>
    </source>
</evidence>
<evidence type="ECO:0000259" key="1">
    <source>
        <dbReference type="SMART" id="SM00871"/>
    </source>
</evidence>
<feature type="domain" description="AraC effector-binding" evidence="1">
    <location>
        <begin position="146"/>
        <end position="300"/>
    </location>
</feature>
<protein>
    <recommendedName>
        <fullName evidence="1">AraC effector-binding domain-containing protein</fullName>
    </recommendedName>
</protein>
<dbReference type="RefSeq" id="WP_343767010.1">
    <property type="nucleotide sequence ID" value="NZ_BAAAFG010000015.1"/>
</dbReference>
<dbReference type="SUPFAM" id="SSF55136">
    <property type="entry name" value="Probable bacterial effector-binding domain"/>
    <property type="match status" value="1"/>
</dbReference>
<gene>
    <name evidence="2" type="ORF">GCM10009117_20250</name>
</gene>
<reference evidence="2 3" key="1">
    <citation type="journal article" date="2019" name="Int. J. Syst. Evol. Microbiol.">
        <title>The Global Catalogue of Microorganisms (GCM) 10K type strain sequencing project: providing services to taxonomists for standard genome sequencing and annotation.</title>
        <authorList>
            <consortium name="The Broad Institute Genomics Platform"/>
            <consortium name="The Broad Institute Genome Sequencing Center for Infectious Disease"/>
            <person name="Wu L."/>
            <person name="Ma J."/>
        </authorList>
    </citation>
    <scope>NUCLEOTIDE SEQUENCE [LARGE SCALE GENOMIC DNA]</scope>
    <source>
        <strain evidence="2 3">JCM 16082</strain>
    </source>
</reference>
<dbReference type="EMBL" id="BAAAFG010000015">
    <property type="protein sequence ID" value="GAA0872878.1"/>
    <property type="molecule type" value="Genomic_DNA"/>
</dbReference>
<accession>A0ABN1MIV5</accession>
<dbReference type="SMART" id="SM00871">
    <property type="entry name" value="AraC_E_bind"/>
    <property type="match status" value="1"/>
</dbReference>
<name>A0ABN1MIV5_9FLAO</name>
<dbReference type="InterPro" id="IPR010499">
    <property type="entry name" value="AraC_E-bd"/>
</dbReference>
<dbReference type="InterPro" id="IPR011256">
    <property type="entry name" value="Reg_factor_effector_dom_sf"/>
</dbReference>
<dbReference type="Pfam" id="PF06445">
    <property type="entry name" value="GyrI-like"/>
    <property type="match status" value="1"/>
</dbReference>